<accession>F9DSA8</accession>
<proteinExistence type="predicted"/>
<gene>
    <name evidence="1" type="ORF">HMPREF9372_1688</name>
</gene>
<reference evidence="1 2" key="1">
    <citation type="submission" date="2011-04" db="EMBL/GenBank/DDBJ databases">
        <authorList>
            <person name="Muzny D."/>
            <person name="Qin X."/>
            <person name="Deng J."/>
            <person name="Jiang H."/>
            <person name="Liu Y."/>
            <person name="Qu J."/>
            <person name="Song X.-Z."/>
            <person name="Zhang L."/>
            <person name="Thornton R."/>
            <person name="Coyle M."/>
            <person name="Francisco L."/>
            <person name="Jackson L."/>
            <person name="Javaid M."/>
            <person name="Korchina V."/>
            <person name="Kovar C."/>
            <person name="Mata R."/>
            <person name="Mathew T."/>
            <person name="Ngo R."/>
            <person name="Nguyen L."/>
            <person name="Nguyen N."/>
            <person name="Okwuonu G."/>
            <person name="Ongeri F."/>
            <person name="Pham C."/>
            <person name="Simmons D."/>
            <person name="Wilczek-Boney K."/>
            <person name="Hale W."/>
            <person name="Jakkamsetti A."/>
            <person name="Pham P."/>
            <person name="Ruth R."/>
            <person name="San Lucas F."/>
            <person name="Warren J."/>
            <person name="Zhang J."/>
            <person name="Zhao Z."/>
            <person name="Zhou C."/>
            <person name="Zhu D."/>
            <person name="Lee S."/>
            <person name="Bess C."/>
            <person name="Blankenburg K."/>
            <person name="Forbes L."/>
            <person name="Fu Q."/>
            <person name="Gubbala S."/>
            <person name="Hirani K."/>
            <person name="Jayaseelan J.C."/>
            <person name="Lara F."/>
            <person name="Munidasa M."/>
            <person name="Palculict T."/>
            <person name="Patil S."/>
            <person name="Pu L.-L."/>
            <person name="Saada N."/>
            <person name="Tang L."/>
            <person name="Weissenberger G."/>
            <person name="Zhu Y."/>
            <person name="Hemphill L."/>
            <person name="Shang Y."/>
            <person name="Youmans B."/>
            <person name="Ayvaz T."/>
            <person name="Ross M."/>
            <person name="Santibanez J."/>
            <person name="Aqrawi P."/>
            <person name="Gross S."/>
            <person name="Joshi V."/>
            <person name="Fowler G."/>
            <person name="Nazareth L."/>
            <person name="Reid J."/>
            <person name="Worley K."/>
            <person name="Petrosino J."/>
            <person name="Highlander S."/>
            <person name="Gibbs R."/>
        </authorList>
    </citation>
    <scope>NUCLEOTIDE SEQUENCE [LARGE SCALE GENOMIC DNA]</scope>
    <source>
        <strain evidence="1 2">2681</strain>
    </source>
</reference>
<organism evidence="1 2">
    <name type="scientific">Sporosarcina newyorkensis 2681</name>
    <dbReference type="NCBI Taxonomy" id="1027292"/>
    <lineage>
        <taxon>Bacteria</taxon>
        <taxon>Bacillati</taxon>
        <taxon>Bacillota</taxon>
        <taxon>Bacilli</taxon>
        <taxon>Bacillales</taxon>
        <taxon>Caryophanaceae</taxon>
        <taxon>Sporosarcina</taxon>
    </lineage>
</organism>
<dbReference type="HOGENOM" id="CLU_3296743_0_0_9"/>
<name>F9DSA8_9BACL</name>
<protein>
    <submittedName>
        <fullName evidence="1">Uncharacterized protein</fullName>
    </submittedName>
</protein>
<comment type="caution">
    <text evidence="1">The sequence shown here is derived from an EMBL/GenBank/DDBJ whole genome shotgun (WGS) entry which is preliminary data.</text>
</comment>
<dbReference type="Proteomes" id="UP000005316">
    <property type="component" value="Unassembled WGS sequence"/>
</dbReference>
<evidence type="ECO:0000313" key="1">
    <source>
        <dbReference type="EMBL" id="EGQ26245.1"/>
    </source>
</evidence>
<dbReference type="AlphaFoldDB" id="F9DSA8"/>
<sequence>MAFFEKIIRISTKTHFDIQPNFQKHMLNALYNAIILLFEI</sequence>
<dbReference type="EMBL" id="AFPZ01000047">
    <property type="protein sequence ID" value="EGQ26245.1"/>
    <property type="molecule type" value="Genomic_DNA"/>
</dbReference>
<evidence type="ECO:0000313" key="2">
    <source>
        <dbReference type="Proteomes" id="UP000005316"/>
    </source>
</evidence>